<evidence type="ECO:0000313" key="1">
    <source>
        <dbReference type="EMBL" id="GHE14282.1"/>
    </source>
</evidence>
<keyword evidence="2" id="KW-1185">Reference proteome</keyword>
<dbReference type="AlphaFoldDB" id="A0A918YSJ7"/>
<organism evidence="1 2">
    <name type="scientific">Streptomyces alanosinicus</name>
    <dbReference type="NCBI Taxonomy" id="68171"/>
    <lineage>
        <taxon>Bacteria</taxon>
        <taxon>Bacillati</taxon>
        <taxon>Actinomycetota</taxon>
        <taxon>Actinomycetes</taxon>
        <taxon>Kitasatosporales</taxon>
        <taxon>Streptomycetaceae</taxon>
        <taxon>Streptomyces</taxon>
    </lineage>
</organism>
<evidence type="ECO:0000313" key="2">
    <source>
        <dbReference type="Proteomes" id="UP000655443"/>
    </source>
</evidence>
<dbReference type="RefSeq" id="WP_189958847.1">
    <property type="nucleotide sequence ID" value="NZ_BMVG01000048.1"/>
</dbReference>
<dbReference type="EMBL" id="BMVG01000048">
    <property type="protein sequence ID" value="GHE14282.1"/>
    <property type="molecule type" value="Genomic_DNA"/>
</dbReference>
<protein>
    <submittedName>
        <fullName evidence="1">Uncharacterized protein</fullName>
    </submittedName>
</protein>
<proteinExistence type="predicted"/>
<gene>
    <name evidence="1" type="ORF">GCM10010339_84330</name>
</gene>
<name>A0A918YSJ7_9ACTN</name>
<reference evidence="1" key="2">
    <citation type="submission" date="2020-09" db="EMBL/GenBank/DDBJ databases">
        <authorList>
            <person name="Sun Q."/>
            <person name="Ohkuma M."/>
        </authorList>
    </citation>
    <scope>NUCLEOTIDE SEQUENCE</scope>
    <source>
        <strain evidence="1">JCM 4714</strain>
    </source>
</reference>
<dbReference type="Proteomes" id="UP000655443">
    <property type="component" value="Unassembled WGS sequence"/>
</dbReference>
<reference evidence="1" key="1">
    <citation type="journal article" date="2014" name="Int. J. Syst. Evol. Microbiol.">
        <title>Complete genome sequence of Corynebacterium casei LMG S-19264T (=DSM 44701T), isolated from a smear-ripened cheese.</title>
        <authorList>
            <consortium name="US DOE Joint Genome Institute (JGI-PGF)"/>
            <person name="Walter F."/>
            <person name="Albersmeier A."/>
            <person name="Kalinowski J."/>
            <person name="Ruckert C."/>
        </authorList>
    </citation>
    <scope>NUCLEOTIDE SEQUENCE</scope>
    <source>
        <strain evidence="1">JCM 4714</strain>
    </source>
</reference>
<sequence>MSLLAAPGWGLPLTALDDHCNCHLPPGYSEQRTTITANLCEWPGVLEVRAIHRRGDRLKWIPEQSPSLYAARQQLALSVPAWVDRWLERGGSSAPGVPIGAVSSLR</sequence>
<comment type="caution">
    <text evidence="1">The sequence shown here is derived from an EMBL/GenBank/DDBJ whole genome shotgun (WGS) entry which is preliminary data.</text>
</comment>
<accession>A0A918YSJ7</accession>